<dbReference type="EMBL" id="ATLV01025105">
    <property type="status" value="NOT_ANNOTATED_CDS"/>
    <property type="molecule type" value="Genomic_DNA"/>
</dbReference>
<gene>
    <name evidence="1" type="ORF">ZHAS_00020279</name>
</gene>
<reference evidence="1 3" key="1">
    <citation type="journal article" date="2014" name="BMC Genomics">
        <title>Genome sequence of Anopheles sinensis provides insight into genetics basis of mosquito competence for malaria parasites.</title>
        <authorList>
            <person name="Zhou D."/>
            <person name="Zhang D."/>
            <person name="Ding G."/>
            <person name="Shi L."/>
            <person name="Hou Q."/>
            <person name="Ye Y."/>
            <person name="Xu Y."/>
            <person name="Zhou H."/>
            <person name="Xiong C."/>
            <person name="Li S."/>
            <person name="Yu J."/>
            <person name="Hong S."/>
            <person name="Yu X."/>
            <person name="Zou P."/>
            <person name="Chen C."/>
            <person name="Chang X."/>
            <person name="Wang W."/>
            <person name="Lv Y."/>
            <person name="Sun Y."/>
            <person name="Ma L."/>
            <person name="Shen B."/>
            <person name="Zhu C."/>
        </authorList>
    </citation>
    <scope>NUCLEOTIDE SEQUENCE [LARGE SCALE GENOMIC DNA]</scope>
</reference>
<keyword evidence="3" id="KW-1185">Reference proteome</keyword>
<accession>A0A084WPN0</accession>
<protein>
    <submittedName>
        <fullName evidence="1 2">Uncharacterized protein</fullName>
    </submittedName>
</protein>
<evidence type="ECO:0000313" key="1">
    <source>
        <dbReference type="EMBL" id="KFB52174.1"/>
    </source>
</evidence>
<name>A0A084WPN0_ANOSI</name>
<dbReference type="Proteomes" id="UP000030765">
    <property type="component" value="Unassembled WGS sequence"/>
</dbReference>
<reference evidence="2" key="2">
    <citation type="submission" date="2020-05" db="UniProtKB">
        <authorList>
            <consortium name="EnsemblMetazoa"/>
        </authorList>
    </citation>
    <scope>IDENTIFICATION</scope>
</reference>
<dbReference type="AlphaFoldDB" id="A0A084WPN0"/>
<dbReference type="EnsemblMetazoa" id="ASIC020279-RA">
    <property type="protein sequence ID" value="ASIC020279-PA"/>
    <property type="gene ID" value="ASIC020279"/>
</dbReference>
<dbReference type="VEuPathDB" id="VectorBase:ASIC020279"/>
<evidence type="ECO:0000313" key="3">
    <source>
        <dbReference type="Proteomes" id="UP000030765"/>
    </source>
</evidence>
<dbReference type="EMBL" id="KE525369">
    <property type="protein sequence ID" value="KFB52174.1"/>
    <property type="molecule type" value="Genomic_DNA"/>
</dbReference>
<organism evidence="1">
    <name type="scientific">Anopheles sinensis</name>
    <name type="common">Mosquito</name>
    <dbReference type="NCBI Taxonomy" id="74873"/>
    <lineage>
        <taxon>Eukaryota</taxon>
        <taxon>Metazoa</taxon>
        <taxon>Ecdysozoa</taxon>
        <taxon>Arthropoda</taxon>
        <taxon>Hexapoda</taxon>
        <taxon>Insecta</taxon>
        <taxon>Pterygota</taxon>
        <taxon>Neoptera</taxon>
        <taxon>Endopterygota</taxon>
        <taxon>Diptera</taxon>
        <taxon>Nematocera</taxon>
        <taxon>Culicoidea</taxon>
        <taxon>Culicidae</taxon>
        <taxon>Anophelinae</taxon>
        <taxon>Anopheles</taxon>
    </lineage>
</organism>
<proteinExistence type="predicted"/>
<sequence>MACWSAGCCCCWLQRSRLGSARLVSMQARSGGGGFSPPLPPSSRTCSGSGRNVCAWNGSP</sequence>
<evidence type="ECO:0000313" key="2">
    <source>
        <dbReference type="EnsemblMetazoa" id="ASIC020279-PA"/>
    </source>
</evidence>